<protein>
    <submittedName>
        <fullName evidence="9">Sterol desaturase family protein</fullName>
    </submittedName>
</protein>
<feature type="transmembrane region" description="Helical" evidence="7">
    <location>
        <begin position="51"/>
        <end position="73"/>
    </location>
</feature>
<feature type="transmembrane region" description="Helical" evidence="7">
    <location>
        <begin position="85"/>
        <end position="106"/>
    </location>
</feature>
<keyword evidence="10" id="KW-1185">Reference proteome</keyword>
<feature type="domain" description="Fatty acid hydroxylase" evidence="8">
    <location>
        <begin position="93"/>
        <end position="229"/>
    </location>
</feature>
<evidence type="ECO:0000256" key="6">
    <source>
        <dbReference type="ARBA" id="ARBA00023136"/>
    </source>
</evidence>
<keyword evidence="2 7" id="KW-0812">Transmembrane</keyword>
<name>A0A7Y0DY51_9PROT</name>
<comment type="subcellular location">
    <subcellularLocation>
        <location evidence="1">Endomembrane system</location>
        <topology evidence="1">Multi-pass membrane protein</topology>
    </subcellularLocation>
</comment>
<evidence type="ECO:0000313" key="10">
    <source>
        <dbReference type="Proteomes" id="UP000539372"/>
    </source>
</evidence>
<dbReference type="Proteomes" id="UP000539372">
    <property type="component" value="Unassembled WGS sequence"/>
</dbReference>
<dbReference type="GO" id="GO:0008610">
    <property type="term" value="P:lipid biosynthetic process"/>
    <property type="evidence" value="ECO:0007669"/>
    <property type="project" value="InterPro"/>
</dbReference>
<comment type="caution">
    <text evidence="9">The sequence shown here is derived from an EMBL/GenBank/DDBJ whole genome shotgun (WGS) entry which is preliminary data.</text>
</comment>
<proteinExistence type="predicted"/>
<dbReference type="AlphaFoldDB" id="A0A7Y0DY51"/>
<evidence type="ECO:0000256" key="5">
    <source>
        <dbReference type="ARBA" id="ARBA00023098"/>
    </source>
</evidence>
<evidence type="ECO:0000256" key="4">
    <source>
        <dbReference type="ARBA" id="ARBA00023002"/>
    </source>
</evidence>
<evidence type="ECO:0000256" key="3">
    <source>
        <dbReference type="ARBA" id="ARBA00022989"/>
    </source>
</evidence>
<dbReference type="PANTHER" id="PTHR21624">
    <property type="entry name" value="STEROL DESATURASE-RELATED PROTEIN"/>
    <property type="match status" value="1"/>
</dbReference>
<dbReference type="GO" id="GO:0006643">
    <property type="term" value="P:membrane lipid metabolic process"/>
    <property type="evidence" value="ECO:0007669"/>
    <property type="project" value="TreeGrafter"/>
</dbReference>
<organism evidence="9 10">
    <name type="scientific">Pacificispira spongiicola</name>
    <dbReference type="NCBI Taxonomy" id="2729598"/>
    <lineage>
        <taxon>Bacteria</taxon>
        <taxon>Pseudomonadati</taxon>
        <taxon>Pseudomonadota</taxon>
        <taxon>Alphaproteobacteria</taxon>
        <taxon>Rhodospirillales</taxon>
        <taxon>Rhodospirillaceae</taxon>
        <taxon>Pacificispira</taxon>
    </lineage>
</organism>
<dbReference type="GO" id="GO:0050479">
    <property type="term" value="F:glyceryl-ether monooxygenase activity"/>
    <property type="evidence" value="ECO:0007669"/>
    <property type="project" value="TreeGrafter"/>
</dbReference>
<keyword evidence="6 7" id="KW-0472">Membrane</keyword>
<gene>
    <name evidence="9" type="ORF">HH303_04650</name>
</gene>
<dbReference type="GO" id="GO:0012505">
    <property type="term" value="C:endomembrane system"/>
    <property type="evidence" value="ECO:0007669"/>
    <property type="project" value="UniProtKB-SubCell"/>
</dbReference>
<keyword evidence="4" id="KW-0560">Oxidoreductase</keyword>
<dbReference type="Pfam" id="PF04116">
    <property type="entry name" value="FA_hydroxylase"/>
    <property type="match status" value="1"/>
</dbReference>
<accession>A0A7Y0DY51</accession>
<sequence>MENLLQSLIAYKTILVAGWIAAFFVFERVFPAAPIALSREDRRNRLFRNGALFGTNTILSIAVVVPISAWAAASAPDWRSSLAPWWQGPFGIVLDLLVLDCLIYWWHRLNHVVPFLWRFHEIHHLDETLDTTTAVRFHWGEVLLSACARAVLILTLDIPIESVLVFEMQVLLAAIFAHSNLRLPTGLERALGWIVITPAIHWVHHHAIRRDTDSNYGNLFSFWDRIFGSFSPNRRRLDMKIGVEREPERPFATLFLRPFRRIADQK</sequence>
<dbReference type="GO" id="GO:0005506">
    <property type="term" value="F:iron ion binding"/>
    <property type="evidence" value="ECO:0007669"/>
    <property type="project" value="InterPro"/>
</dbReference>
<evidence type="ECO:0000259" key="8">
    <source>
        <dbReference type="Pfam" id="PF04116"/>
    </source>
</evidence>
<feature type="transmembrane region" description="Helical" evidence="7">
    <location>
        <begin position="12"/>
        <end position="30"/>
    </location>
</feature>
<keyword evidence="3 7" id="KW-1133">Transmembrane helix</keyword>
<dbReference type="EMBL" id="JABBNT010000001">
    <property type="protein sequence ID" value="NMM43754.1"/>
    <property type="molecule type" value="Genomic_DNA"/>
</dbReference>
<dbReference type="InterPro" id="IPR006694">
    <property type="entry name" value="Fatty_acid_hydroxylase"/>
</dbReference>
<dbReference type="GO" id="GO:0016020">
    <property type="term" value="C:membrane"/>
    <property type="evidence" value="ECO:0007669"/>
    <property type="project" value="GOC"/>
</dbReference>
<reference evidence="9 10" key="1">
    <citation type="submission" date="2020-04" db="EMBL/GenBank/DDBJ databases">
        <title>Rhodospirillaceae bacterium KN72 isolated from deep sea.</title>
        <authorList>
            <person name="Zhang D.-C."/>
        </authorList>
    </citation>
    <scope>NUCLEOTIDE SEQUENCE [LARGE SCALE GENOMIC DNA]</scope>
    <source>
        <strain evidence="9 10">KN72</strain>
    </source>
</reference>
<dbReference type="InterPro" id="IPR051689">
    <property type="entry name" value="Sterol_desaturase/TMEM195"/>
</dbReference>
<keyword evidence="5" id="KW-0443">Lipid metabolism</keyword>
<evidence type="ECO:0000256" key="7">
    <source>
        <dbReference type="SAM" id="Phobius"/>
    </source>
</evidence>
<evidence type="ECO:0000256" key="1">
    <source>
        <dbReference type="ARBA" id="ARBA00004127"/>
    </source>
</evidence>
<dbReference type="PANTHER" id="PTHR21624:SF1">
    <property type="entry name" value="ALKYLGLYCEROL MONOOXYGENASE"/>
    <property type="match status" value="1"/>
</dbReference>
<evidence type="ECO:0000256" key="2">
    <source>
        <dbReference type="ARBA" id="ARBA00022692"/>
    </source>
</evidence>
<evidence type="ECO:0000313" key="9">
    <source>
        <dbReference type="EMBL" id="NMM43754.1"/>
    </source>
</evidence>
<dbReference type="RefSeq" id="WP_169624184.1">
    <property type="nucleotide sequence ID" value="NZ_JABBNT010000001.1"/>
</dbReference>